<comment type="caution">
    <text evidence="9">The sequence shown here is derived from an EMBL/GenBank/DDBJ whole genome shotgun (WGS) entry which is preliminary data.</text>
</comment>
<dbReference type="GO" id="GO:0006465">
    <property type="term" value="P:signal peptide processing"/>
    <property type="evidence" value="ECO:0007669"/>
    <property type="project" value="InterPro"/>
</dbReference>
<gene>
    <name evidence="9" type="primary">lepB</name>
    <name evidence="9" type="ORF">D2V07_13070</name>
</gene>
<dbReference type="GO" id="GO:0009003">
    <property type="term" value="F:signal peptidase activity"/>
    <property type="evidence" value="ECO:0007669"/>
    <property type="project" value="UniProtKB-EC"/>
</dbReference>
<evidence type="ECO:0000313" key="9">
    <source>
        <dbReference type="EMBL" id="RIV84518.1"/>
    </source>
</evidence>
<comment type="catalytic activity">
    <reaction evidence="1 7">
        <text>Cleavage of hydrophobic, N-terminal signal or leader sequences from secreted and periplasmic proteins.</text>
        <dbReference type="EC" id="3.4.21.89"/>
    </reaction>
</comment>
<dbReference type="EMBL" id="QXFL01000006">
    <property type="protein sequence ID" value="RIV84518.1"/>
    <property type="molecule type" value="Genomic_DNA"/>
</dbReference>
<evidence type="ECO:0000256" key="1">
    <source>
        <dbReference type="ARBA" id="ARBA00000677"/>
    </source>
</evidence>
<evidence type="ECO:0000256" key="4">
    <source>
        <dbReference type="ARBA" id="ARBA00019232"/>
    </source>
</evidence>
<reference evidence="9 10" key="1">
    <citation type="submission" date="2018-08" db="EMBL/GenBank/DDBJ databases">
        <title>Erythrobacter zhengii sp.nov., a bacterium isolated from deep-sea sediment.</title>
        <authorList>
            <person name="Fang C."/>
            <person name="Wu Y.-H."/>
            <person name="Sun C."/>
            <person name="Wang H."/>
            <person name="Cheng H."/>
            <person name="Meng F.-X."/>
            <person name="Wang C.-S."/>
            <person name="Xu X.-W."/>
        </authorList>
    </citation>
    <scope>NUCLEOTIDE SEQUENCE [LARGE SCALE GENOMIC DNA]</scope>
    <source>
        <strain evidence="9 10">V18</strain>
    </source>
</reference>
<dbReference type="OrthoDB" id="9815782at2"/>
<dbReference type="EC" id="3.4.21.89" evidence="3 7"/>
<dbReference type="GO" id="GO:0004252">
    <property type="term" value="F:serine-type endopeptidase activity"/>
    <property type="evidence" value="ECO:0007669"/>
    <property type="project" value="InterPro"/>
</dbReference>
<evidence type="ECO:0000256" key="5">
    <source>
        <dbReference type="ARBA" id="ARBA00022801"/>
    </source>
</evidence>
<evidence type="ECO:0000256" key="6">
    <source>
        <dbReference type="PIRSR" id="PIRSR600223-1"/>
    </source>
</evidence>
<dbReference type="PANTHER" id="PTHR43390:SF1">
    <property type="entry name" value="CHLOROPLAST PROCESSING PEPTIDASE"/>
    <property type="match status" value="1"/>
</dbReference>
<dbReference type="NCBIfam" id="TIGR02227">
    <property type="entry name" value="sigpep_I_bact"/>
    <property type="match status" value="1"/>
</dbReference>
<dbReference type="PROSITE" id="PS00761">
    <property type="entry name" value="SPASE_I_3"/>
    <property type="match status" value="1"/>
</dbReference>
<dbReference type="GO" id="GO:0016020">
    <property type="term" value="C:membrane"/>
    <property type="evidence" value="ECO:0007669"/>
    <property type="project" value="UniProtKB-SubCell"/>
</dbReference>
<dbReference type="Pfam" id="PF10502">
    <property type="entry name" value="Peptidase_S26"/>
    <property type="match status" value="1"/>
</dbReference>
<keyword evidence="7" id="KW-0645">Protease</keyword>
<comment type="subcellular location">
    <subcellularLocation>
        <location evidence="7">Membrane</location>
        <topology evidence="7">Single-pass type II membrane protein</topology>
    </subcellularLocation>
</comment>
<proteinExistence type="inferred from homology"/>
<keyword evidence="10" id="KW-1185">Reference proteome</keyword>
<dbReference type="InterPro" id="IPR000223">
    <property type="entry name" value="Pept_S26A_signal_pept_1"/>
</dbReference>
<comment type="similarity">
    <text evidence="2 7">Belongs to the peptidase S26 family.</text>
</comment>
<dbReference type="InterPro" id="IPR019533">
    <property type="entry name" value="Peptidase_S26"/>
</dbReference>
<evidence type="ECO:0000313" key="10">
    <source>
        <dbReference type="Proteomes" id="UP000286576"/>
    </source>
</evidence>
<organism evidence="9 10">
    <name type="scientific">Aurantiacibacter zhengii</name>
    <dbReference type="NCBI Taxonomy" id="2307003"/>
    <lineage>
        <taxon>Bacteria</taxon>
        <taxon>Pseudomonadati</taxon>
        <taxon>Pseudomonadota</taxon>
        <taxon>Alphaproteobacteria</taxon>
        <taxon>Sphingomonadales</taxon>
        <taxon>Erythrobacteraceae</taxon>
        <taxon>Aurantiacibacter</taxon>
    </lineage>
</organism>
<evidence type="ECO:0000256" key="3">
    <source>
        <dbReference type="ARBA" id="ARBA00013208"/>
    </source>
</evidence>
<dbReference type="InterPro" id="IPR019758">
    <property type="entry name" value="Pept_S26A_signal_pept_1_CS"/>
</dbReference>
<dbReference type="AlphaFoldDB" id="A0A418NPX4"/>
<evidence type="ECO:0000256" key="7">
    <source>
        <dbReference type="RuleBase" id="RU362042"/>
    </source>
</evidence>
<dbReference type="PRINTS" id="PR00727">
    <property type="entry name" value="LEADERPTASE"/>
</dbReference>
<keyword evidence="7" id="KW-0812">Transmembrane</keyword>
<feature type="active site" evidence="6">
    <location>
        <position position="115"/>
    </location>
</feature>
<dbReference type="RefSeq" id="WP_119587468.1">
    <property type="nucleotide sequence ID" value="NZ_CAWODQ010000026.1"/>
</dbReference>
<name>A0A418NPX4_9SPHN</name>
<feature type="domain" description="Peptidase S26" evidence="8">
    <location>
        <begin position="26"/>
        <end position="251"/>
    </location>
</feature>
<dbReference type="Proteomes" id="UP000286576">
    <property type="component" value="Unassembled WGS sequence"/>
</dbReference>
<dbReference type="PROSITE" id="PS00760">
    <property type="entry name" value="SPASE_I_2"/>
    <property type="match status" value="1"/>
</dbReference>
<dbReference type="CDD" id="cd06530">
    <property type="entry name" value="S26_SPase_I"/>
    <property type="match status" value="1"/>
</dbReference>
<dbReference type="Gene3D" id="2.10.109.10">
    <property type="entry name" value="Umud Fragment, subunit A"/>
    <property type="match status" value="1"/>
</dbReference>
<sequence>MTENVTPREVVEPEAAKPEEKEDWKSFGWFLVKLVIVVLVFRTFVFTSFNIPSESMMPRLLVGDYLFAAKWPYGYSRYSLPFDVDVGDGRVFASLPEHGDVAIFKHPIDHTDYIKRVIGLPGDTVQMVDGQLVLNGNPVPKERVEDFVVDLPAGERCYSGRFAFRAEDGTPACRYPQFRETLPNGVSYNVLDLGVVAVDNTAPVIVPEDHVFMMGDNRDNSQDSRRASVSGGWVGLVPTENLVAEASFMYWSWGNGVRWGRIFEGI</sequence>
<evidence type="ECO:0000259" key="8">
    <source>
        <dbReference type="Pfam" id="PF10502"/>
    </source>
</evidence>
<protein>
    <recommendedName>
        <fullName evidence="4 7">Signal peptidase I</fullName>
        <ecNumber evidence="3 7">3.4.21.89</ecNumber>
    </recommendedName>
</protein>
<dbReference type="SUPFAM" id="SSF51306">
    <property type="entry name" value="LexA/Signal peptidase"/>
    <property type="match status" value="1"/>
</dbReference>
<keyword evidence="5 7" id="KW-0378">Hydrolase</keyword>
<accession>A0A418NPX4</accession>
<evidence type="ECO:0000256" key="2">
    <source>
        <dbReference type="ARBA" id="ARBA00009370"/>
    </source>
</evidence>
<dbReference type="InterPro" id="IPR019757">
    <property type="entry name" value="Pept_S26A_signal_pept_1_Lys-AS"/>
</dbReference>
<feature type="transmembrane region" description="Helical" evidence="7">
    <location>
        <begin position="27"/>
        <end position="49"/>
    </location>
</feature>
<dbReference type="InterPro" id="IPR036286">
    <property type="entry name" value="LexA/Signal_pep-like_sf"/>
</dbReference>
<keyword evidence="7" id="KW-1133">Transmembrane helix</keyword>
<dbReference type="PANTHER" id="PTHR43390">
    <property type="entry name" value="SIGNAL PEPTIDASE I"/>
    <property type="match status" value="1"/>
</dbReference>
<keyword evidence="7" id="KW-0472">Membrane</keyword>
<feature type="active site" evidence="6">
    <location>
        <position position="55"/>
    </location>
</feature>